<dbReference type="Gene3D" id="2.120.10.80">
    <property type="entry name" value="Kelch-type beta propeller"/>
    <property type="match status" value="1"/>
</dbReference>
<dbReference type="GO" id="GO:0006914">
    <property type="term" value="P:autophagy"/>
    <property type="evidence" value="ECO:0007669"/>
    <property type="project" value="UniProtKB-KW"/>
</dbReference>
<keyword evidence="4" id="KW-0812">Transmembrane</keyword>
<evidence type="ECO:0000313" key="5">
    <source>
        <dbReference type="EnsemblPlants" id="Bra027529.1-P"/>
    </source>
</evidence>
<evidence type="ECO:0000313" key="6">
    <source>
        <dbReference type="Proteomes" id="UP000011750"/>
    </source>
</evidence>
<dbReference type="EnsemblPlants" id="Bra027529.1">
    <property type="protein sequence ID" value="Bra027529.1-P"/>
    <property type="gene ID" value="Bra027529"/>
</dbReference>
<dbReference type="eggNOG" id="KOG2981">
    <property type="taxonomic scope" value="Eukaryota"/>
</dbReference>
<proteinExistence type="predicted"/>
<evidence type="ECO:0000256" key="1">
    <source>
        <dbReference type="ARBA" id="ARBA00022786"/>
    </source>
</evidence>
<keyword evidence="4" id="KW-1133">Transmembrane helix</keyword>
<keyword evidence="4" id="KW-0472">Membrane</keyword>
<reference evidence="5" key="3">
    <citation type="submission" date="2023-03" db="UniProtKB">
        <authorList>
            <consortium name="EnsemblPlants"/>
        </authorList>
    </citation>
    <scope>IDENTIFICATION</scope>
    <source>
        <strain evidence="5">cv. Chiifu-401-42</strain>
    </source>
</reference>
<dbReference type="InParanoid" id="M4EFG7"/>
<dbReference type="PANTHER" id="PTHR46773">
    <property type="match status" value="1"/>
</dbReference>
<name>M4EFG7_BRACM</name>
<dbReference type="eggNOG" id="KOG1072">
    <property type="taxonomic scope" value="Eukaryota"/>
</dbReference>
<dbReference type="STRING" id="51351.M4EFG7"/>
<reference evidence="5 6" key="1">
    <citation type="journal article" date="2011" name="Nat. Genet.">
        <title>The genome of the mesopolyploid crop species Brassica rapa.</title>
        <authorList>
            <consortium name="Brassica rapa Genome Sequencing Project Consortium"/>
            <person name="Wang X."/>
            <person name="Wang H."/>
            <person name="Wang J."/>
            <person name="Sun R."/>
            <person name="Wu J."/>
            <person name="Liu S."/>
            <person name="Bai Y."/>
            <person name="Mun J.H."/>
            <person name="Bancroft I."/>
            <person name="Cheng F."/>
            <person name="Huang S."/>
            <person name="Li X."/>
            <person name="Hua W."/>
            <person name="Wang J."/>
            <person name="Wang X."/>
            <person name="Freeling M."/>
            <person name="Pires J.C."/>
            <person name="Paterson A.H."/>
            <person name="Chalhoub B."/>
            <person name="Wang B."/>
            <person name="Hayward A."/>
            <person name="Sharpe A.G."/>
            <person name="Park B.S."/>
            <person name="Weisshaar B."/>
            <person name="Liu B."/>
            <person name="Li B."/>
            <person name="Liu B."/>
            <person name="Tong C."/>
            <person name="Song C."/>
            <person name="Duran C."/>
            <person name="Peng C."/>
            <person name="Geng C."/>
            <person name="Koh C."/>
            <person name="Lin C."/>
            <person name="Edwards D."/>
            <person name="Mu D."/>
            <person name="Shen D."/>
            <person name="Soumpourou E."/>
            <person name="Li F."/>
            <person name="Fraser F."/>
            <person name="Conant G."/>
            <person name="Lassalle G."/>
            <person name="King G.J."/>
            <person name="Bonnema G."/>
            <person name="Tang H."/>
            <person name="Wang H."/>
            <person name="Belcram H."/>
            <person name="Zhou H."/>
            <person name="Hirakawa H."/>
            <person name="Abe H."/>
            <person name="Guo H."/>
            <person name="Wang H."/>
            <person name="Jin H."/>
            <person name="Parkin I.A."/>
            <person name="Batley J."/>
            <person name="Kim J.S."/>
            <person name="Just J."/>
            <person name="Li J."/>
            <person name="Xu J."/>
            <person name="Deng J."/>
            <person name="Kim J.A."/>
            <person name="Li J."/>
            <person name="Yu J."/>
            <person name="Meng J."/>
            <person name="Wang J."/>
            <person name="Min J."/>
            <person name="Poulain J."/>
            <person name="Wang J."/>
            <person name="Hatakeyama K."/>
            <person name="Wu K."/>
            <person name="Wang L."/>
            <person name="Fang L."/>
            <person name="Trick M."/>
            <person name="Links M.G."/>
            <person name="Zhao M."/>
            <person name="Jin M."/>
            <person name="Ramchiary N."/>
            <person name="Drou N."/>
            <person name="Berkman P.J."/>
            <person name="Cai Q."/>
            <person name="Huang Q."/>
            <person name="Li R."/>
            <person name="Tabata S."/>
            <person name="Cheng S."/>
            <person name="Zhang S."/>
            <person name="Zhang S."/>
            <person name="Huang S."/>
            <person name="Sato S."/>
            <person name="Sun S."/>
            <person name="Kwon S.J."/>
            <person name="Choi S.R."/>
            <person name="Lee T.H."/>
            <person name="Fan W."/>
            <person name="Zhao X."/>
            <person name="Tan X."/>
            <person name="Xu X."/>
            <person name="Wang Y."/>
            <person name="Qiu Y."/>
            <person name="Yin Y."/>
            <person name="Li Y."/>
            <person name="Du Y."/>
            <person name="Liao Y."/>
            <person name="Lim Y."/>
            <person name="Narusaka Y."/>
            <person name="Wang Y."/>
            <person name="Wang Z."/>
            <person name="Li Z."/>
            <person name="Wang Z."/>
            <person name="Xiong Z."/>
            <person name="Zhang Z."/>
        </authorList>
    </citation>
    <scope>NUCLEOTIDE SEQUENCE [LARGE SCALE GENOMIC DNA]</scope>
    <source>
        <strain evidence="5 6">cv. Chiifu-401-42</strain>
    </source>
</reference>
<evidence type="ECO:0000256" key="2">
    <source>
        <dbReference type="ARBA" id="ARBA00023006"/>
    </source>
</evidence>
<dbReference type="GO" id="GO:0019787">
    <property type="term" value="F:ubiquitin-like protein transferase activity"/>
    <property type="evidence" value="ECO:0007669"/>
    <property type="project" value="InterPro"/>
</dbReference>
<dbReference type="Gramene" id="Bra027529.1">
    <property type="protein sequence ID" value="Bra027529.1-P"/>
    <property type="gene ID" value="Bra027529"/>
</dbReference>
<dbReference type="HOGENOM" id="CLU_861533_0_0_1"/>
<protein>
    <submittedName>
        <fullName evidence="5">Uncharacterized protein</fullName>
    </submittedName>
</protein>
<dbReference type="Pfam" id="PF03987">
    <property type="entry name" value="Autophagy_act_C"/>
    <property type="match status" value="1"/>
</dbReference>
<keyword evidence="6" id="KW-1185">Reference proteome</keyword>
<dbReference type="InterPro" id="IPR053256">
    <property type="entry name" value="Kelch_repeat-containing"/>
</dbReference>
<evidence type="ECO:0000256" key="4">
    <source>
        <dbReference type="SAM" id="Phobius"/>
    </source>
</evidence>
<feature type="transmembrane region" description="Helical" evidence="4">
    <location>
        <begin position="99"/>
        <end position="119"/>
    </location>
</feature>
<dbReference type="OMA" id="EREEHWE"/>
<dbReference type="InterPro" id="IPR007135">
    <property type="entry name" value="Atg3/Atg10"/>
</dbReference>
<dbReference type="SUPFAM" id="SSF117281">
    <property type="entry name" value="Kelch motif"/>
    <property type="match status" value="1"/>
</dbReference>
<reference evidence="5 6" key="2">
    <citation type="journal article" date="2018" name="Hortic Res">
        <title>Improved Brassica rapa reference genome by single-molecule sequencing and chromosome conformation capture technologies.</title>
        <authorList>
            <person name="Zhang L."/>
            <person name="Cai X."/>
            <person name="Wu J."/>
            <person name="Liu M."/>
            <person name="Grob S."/>
            <person name="Cheng F."/>
            <person name="Liang J."/>
            <person name="Cai C."/>
            <person name="Liu Z."/>
            <person name="Liu B."/>
            <person name="Wang F."/>
            <person name="Li S."/>
            <person name="Liu F."/>
            <person name="Li X."/>
            <person name="Cheng L."/>
            <person name="Yang W."/>
            <person name="Li M.H."/>
            <person name="Grossniklaus U."/>
            <person name="Zheng H."/>
            <person name="Wang X."/>
        </authorList>
    </citation>
    <scope>NUCLEOTIDE SEQUENCE [LARGE SCALE GENOMIC DNA]</scope>
    <source>
        <strain evidence="5 6">cv. Chiifu-401-42</strain>
    </source>
</reference>
<dbReference type="InterPro" id="IPR015915">
    <property type="entry name" value="Kelch-typ_b-propeller"/>
</dbReference>
<feature type="region of interest" description="Disordered" evidence="3">
    <location>
        <begin position="141"/>
        <end position="162"/>
    </location>
</feature>
<sequence>MVLSQKIHGAFKGAVERMTGPRTVSDFKEKGVLSVSEFILADDNLVSKYPTWEAGDPSNRKPYLPSQKQFLITKNGRCQIRDRQREMARQAGKQNCGRLVLVSCLALLAVGLVADFLWASSHRFSPAGTYLPSSFTTIIGQLPPESNEKDTKQKEEDKAEERKLSATFQDLDAPQLQWEKMAAAPVPRLDGAAIQIMNLLYVFSGYGNINLVRSHVDVYNFVDNKWGGRFDMPKEMAHSHLGMVTDGRFMGNRPIPTSTRVNGPDQYINIACVVVDDRIFVIGGQEGDFMAKPGSPIFKCSCRLEVKKSEREEHWEWKDHGSL</sequence>
<dbReference type="PANTHER" id="PTHR46773:SF8">
    <property type="entry name" value="BNAA09G16920D PROTEIN"/>
    <property type="match status" value="1"/>
</dbReference>
<organism evidence="5 6">
    <name type="scientific">Brassica campestris</name>
    <name type="common">Field mustard</name>
    <dbReference type="NCBI Taxonomy" id="3711"/>
    <lineage>
        <taxon>Eukaryota</taxon>
        <taxon>Viridiplantae</taxon>
        <taxon>Streptophyta</taxon>
        <taxon>Embryophyta</taxon>
        <taxon>Tracheophyta</taxon>
        <taxon>Spermatophyta</taxon>
        <taxon>Magnoliopsida</taxon>
        <taxon>eudicotyledons</taxon>
        <taxon>Gunneridae</taxon>
        <taxon>Pentapetalae</taxon>
        <taxon>rosids</taxon>
        <taxon>malvids</taxon>
        <taxon>Brassicales</taxon>
        <taxon>Brassicaceae</taxon>
        <taxon>Brassiceae</taxon>
        <taxon>Brassica</taxon>
    </lineage>
</organism>
<keyword evidence="2" id="KW-0072">Autophagy</keyword>
<accession>M4EFG7</accession>
<evidence type="ECO:0000256" key="3">
    <source>
        <dbReference type="SAM" id="MobiDB-lite"/>
    </source>
</evidence>
<keyword evidence="1" id="KW-0833">Ubl conjugation pathway</keyword>
<dbReference type="AlphaFoldDB" id="M4EFG7"/>
<dbReference type="Proteomes" id="UP000011750">
    <property type="component" value="Chromosome A09"/>
</dbReference>
<feature type="compositionally biased region" description="Basic and acidic residues" evidence="3">
    <location>
        <begin position="146"/>
        <end position="162"/>
    </location>
</feature>